<dbReference type="PROSITE" id="PS51257">
    <property type="entry name" value="PROKAR_LIPOPROTEIN"/>
    <property type="match status" value="1"/>
</dbReference>
<feature type="compositionally biased region" description="Low complexity" evidence="1">
    <location>
        <begin position="44"/>
        <end position="53"/>
    </location>
</feature>
<evidence type="ECO:0000313" key="3">
    <source>
        <dbReference type="EMBL" id="CUU59031.1"/>
    </source>
</evidence>
<name>A0A0S4QTS3_9ACTN</name>
<feature type="chain" id="PRO_5039158298" description="DUF3558 domain-containing protein" evidence="2">
    <location>
        <begin position="30"/>
        <end position="190"/>
    </location>
</feature>
<evidence type="ECO:0000313" key="4">
    <source>
        <dbReference type="Proteomes" id="UP000198802"/>
    </source>
</evidence>
<dbReference type="AlphaFoldDB" id="A0A0S4QTS3"/>
<keyword evidence="2" id="KW-0732">Signal</keyword>
<organism evidence="3 4">
    <name type="scientific">Parafrankia irregularis</name>
    <dbReference type="NCBI Taxonomy" id="795642"/>
    <lineage>
        <taxon>Bacteria</taxon>
        <taxon>Bacillati</taxon>
        <taxon>Actinomycetota</taxon>
        <taxon>Actinomycetes</taxon>
        <taxon>Frankiales</taxon>
        <taxon>Frankiaceae</taxon>
        <taxon>Parafrankia</taxon>
    </lineage>
</organism>
<feature type="region of interest" description="Disordered" evidence="1">
    <location>
        <begin position="32"/>
        <end position="76"/>
    </location>
</feature>
<feature type="signal peptide" evidence="2">
    <location>
        <begin position="1"/>
        <end position="29"/>
    </location>
</feature>
<dbReference type="Proteomes" id="UP000198802">
    <property type="component" value="Unassembled WGS sequence"/>
</dbReference>
<accession>A0A0S4QTS3</accession>
<sequence length="190" mass="19482">MTRSAMDRIRRAARGMLPALAVVMTISLAGCGSSDEASTPPADGSQPATATTTGGTGSGKSAGPAGNAAGVPDPCKLVSRPEAEQLAGTALGSPESTPERCVYTAPPDGPTGQVEIFSGQTAQDYLTAERGIGHTLTPLPGIGKEAYIEDYAVFVNVNDFWVSIVLARNNDPAENRGPLENLARTVAGRI</sequence>
<reference evidence="4" key="1">
    <citation type="submission" date="2015-11" db="EMBL/GenBank/DDBJ databases">
        <authorList>
            <person name="Varghese N."/>
        </authorList>
    </citation>
    <scope>NUCLEOTIDE SEQUENCE [LARGE SCALE GENOMIC DNA]</scope>
    <source>
        <strain evidence="4">DSM 45899</strain>
    </source>
</reference>
<protein>
    <recommendedName>
        <fullName evidence="5">DUF3558 domain-containing protein</fullName>
    </recommendedName>
</protein>
<dbReference type="EMBL" id="FAOZ01000024">
    <property type="protein sequence ID" value="CUU59031.1"/>
    <property type="molecule type" value="Genomic_DNA"/>
</dbReference>
<keyword evidence="4" id="KW-1185">Reference proteome</keyword>
<dbReference type="RefSeq" id="WP_091282948.1">
    <property type="nucleotide sequence ID" value="NZ_FAOZ01000024.1"/>
</dbReference>
<evidence type="ECO:0000256" key="2">
    <source>
        <dbReference type="SAM" id="SignalP"/>
    </source>
</evidence>
<evidence type="ECO:0000256" key="1">
    <source>
        <dbReference type="SAM" id="MobiDB-lite"/>
    </source>
</evidence>
<proteinExistence type="predicted"/>
<evidence type="ECO:0008006" key="5">
    <source>
        <dbReference type="Google" id="ProtNLM"/>
    </source>
</evidence>
<gene>
    <name evidence="3" type="ORF">Ga0074812_12456</name>
</gene>